<dbReference type="AlphaFoldDB" id="A0A5C6ACC4"/>
<organism evidence="5 6">
    <name type="scientific">Botrimarina colliarenosi</name>
    <dbReference type="NCBI Taxonomy" id="2528001"/>
    <lineage>
        <taxon>Bacteria</taxon>
        <taxon>Pseudomonadati</taxon>
        <taxon>Planctomycetota</taxon>
        <taxon>Planctomycetia</taxon>
        <taxon>Pirellulales</taxon>
        <taxon>Lacipirellulaceae</taxon>
        <taxon>Botrimarina</taxon>
    </lineage>
</organism>
<dbReference type="Proteomes" id="UP000317421">
    <property type="component" value="Unassembled WGS sequence"/>
</dbReference>
<dbReference type="Gene3D" id="3.40.50.2300">
    <property type="match status" value="2"/>
</dbReference>
<dbReference type="InterPro" id="IPR050555">
    <property type="entry name" value="Bact_Solute-Bind_Prot2"/>
</dbReference>
<keyword evidence="3" id="KW-1133">Transmembrane helix</keyword>
<comment type="caution">
    <text evidence="5">The sequence shown here is derived from an EMBL/GenBank/DDBJ whole genome shotgun (WGS) entry which is preliminary data.</text>
</comment>
<evidence type="ECO:0000313" key="5">
    <source>
        <dbReference type="EMBL" id="TWT97702.1"/>
    </source>
</evidence>
<protein>
    <submittedName>
        <fullName evidence="5">D-ribose-binding periplasmic protein</fullName>
    </submittedName>
</protein>
<evidence type="ECO:0000259" key="4">
    <source>
        <dbReference type="Pfam" id="PF13407"/>
    </source>
</evidence>
<dbReference type="PANTHER" id="PTHR30036">
    <property type="entry name" value="D-XYLOSE-BINDING PERIPLASMIC PROTEIN"/>
    <property type="match status" value="1"/>
</dbReference>
<comment type="subcellular location">
    <subcellularLocation>
        <location evidence="1">Cell envelope</location>
    </subcellularLocation>
</comment>
<dbReference type="InterPro" id="IPR025997">
    <property type="entry name" value="SBP_2_dom"/>
</dbReference>
<feature type="transmembrane region" description="Helical" evidence="3">
    <location>
        <begin position="22"/>
        <end position="40"/>
    </location>
</feature>
<evidence type="ECO:0000256" key="2">
    <source>
        <dbReference type="ARBA" id="ARBA00007639"/>
    </source>
</evidence>
<reference evidence="5 6" key="1">
    <citation type="submission" date="2019-02" db="EMBL/GenBank/DDBJ databases">
        <title>Deep-cultivation of Planctomycetes and their phenomic and genomic characterization uncovers novel biology.</title>
        <authorList>
            <person name="Wiegand S."/>
            <person name="Jogler M."/>
            <person name="Boedeker C."/>
            <person name="Pinto D."/>
            <person name="Vollmers J."/>
            <person name="Rivas-Marin E."/>
            <person name="Kohn T."/>
            <person name="Peeters S.H."/>
            <person name="Heuer A."/>
            <person name="Rast P."/>
            <person name="Oberbeckmann S."/>
            <person name="Bunk B."/>
            <person name="Jeske O."/>
            <person name="Meyerdierks A."/>
            <person name="Storesund J.E."/>
            <person name="Kallscheuer N."/>
            <person name="Luecker S."/>
            <person name="Lage O.M."/>
            <person name="Pohl T."/>
            <person name="Merkel B.J."/>
            <person name="Hornburger P."/>
            <person name="Mueller R.-W."/>
            <person name="Bruemmer F."/>
            <person name="Labrenz M."/>
            <person name="Spormann A.M."/>
            <person name="Op Den Camp H."/>
            <person name="Overmann J."/>
            <person name="Amann R."/>
            <person name="Jetten M.S.M."/>
            <person name="Mascher T."/>
            <person name="Medema M.H."/>
            <person name="Devos D.P."/>
            <person name="Kaster A.-K."/>
            <person name="Ovreas L."/>
            <person name="Rohde M."/>
            <person name="Galperin M.Y."/>
            <person name="Jogler C."/>
        </authorList>
    </citation>
    <scope>NUCLEOTIDE SEQUENCE [LARGE SCALE GENOMIC DNA]</scope>
    <source>
        <strain evidence="5 6">Pla108</strain>
    </source>
</reference>
<feature type="domain" description="Periplasmic binding protein" evidence="4">
    <location>
        <begin position="61"/>
        <end position="316"/>
    </location>
</feature>
<evidence type="ECO:0000256" key="3">
    <source>
        <dbReference type="SAM" id="Phobius"/>
    </source>
</evidence>
<dbReference type="Pfam" id="PF13407">
    <property type="entry name" value="Peripla_BP_4"/>
    <property type="match status" value="1"/>
</dbReference>
<gene>
    <name evidence="5" type="primary">rbsB_2</name>
    <name evidence="5" type="ORF">Pla108_18540</name>
</gene>
<dbReference type="EMBL" id="SJPR01000002">
    <property type="protein sequence ID" value="TWT97702.1"/>
    <property type="molecule type" value="Genomic_DNA"/>
</dbReference>
<evidence type="ECO:0000313" key="6">
    <source>
        <dbReference type="Proteomes" id="UP000317421"/>
    </source>
</evidence>
<dbReference type="SUPFAM" id="SSF53822">
    <property type="entry name" value="Periplasmic binding protein-like I"/>
    <property type="match status" value="1"/>
</dbReference>
<name>A0A5C6ACC4_9BACT</name>
<dbReference type="GO" id="GO:0030246">
    <property type="term" value="F:carbohydrate binding"/>
    <property type="evidence" value="ECO:0007669"/>
    <property type="project" value="TreeGrafter"/>
</dbReference>
<dbReference type="PANTHER" id="PTHR30036:SF7">
    <property type="entry name" value="ABC TRANSPORTER PERIPLASMIC-BINDING PROTEIN YPHF"/>
    <property type="match status" value="1"/>
</dbReference>
<comment type="similarity">
    <text evidence="2">Belongs to the bacterial solute-binding protein 2 family.</text>
</comment>
<proteinExistence type="inferred from homology"/>
<keyword evidence="6" id="KW-1185">Reference proteome</keyword>
<sequence length="356" mass="38527">MLAEAVTLFSTKRRFQMFSSKAFWALTTIAIAAVLLYRSTVEWTDPKRPSPESIAFITGGEGPYWQAAIDGATAAADERGIRLVVHQPKNSEDVAEQMQILSVVSSSDVGAVAISPVEPERQAPLITQIGVTKPIVTFDSDAAKSGRHGYIGTSNFSAGLVAGTLVKSAIPEGGEIAVLMANKTKENLIERQGGIRTRIAESPNPEESPTDRRYKILGFFTDEGDDAACEKQIRDLVDGHPDLACVVTLNSRQGPVVMRTLEDLGATERVKLIAFDTSDAILDGIEAGTVYAAVAQDPYKYGYEAISMLDSLCRGDERQLPMVGRGAVHFSVEPLRQGDVEAFRKRTESRHPVSKG</sequence>
<keyword evidence="3" id="KW-0812">Transmembrane</keyword>
<accession>A0A5C6ACC4</accession>
<dbReference type="InterPro" id="IPR028082">
    <property type="entry name" value="Peripla_BP_I"/>
</dbReference>
<keyword evidence="3" id="KW-0472">Membrane</keyword>
<dbReference type="GO" id="GO:0030288">
    <property type="term" value="C:outer membrane-bounded periplasmic space"/>
    <property type="evidence" value="ECO:0007669"/>
    <property type="project" value="TreeGrafter"/>
</dbReference>
<evidence type="ECO:0000256" key="1">
    <source>
        <dbReference type="ARBA" id="ARBA00004196"/>
    </source>
</evidence>